<proteinExistence type="predicted"/>
<evidence type="ECO:0000313" key="3">
    <source>
        <dbReference type="RefSeq" id="XP_012571385.1"/>
    </source>
</evidence>
<gene>
    <name evidence="3 4" type="primary">LOC105852179</name>
</gene>
<dbReference type="CDD" id="cd00170">
    <property type="entry name" value="SEC14"/>
    <property type="match status" value="1"/>
</dbReference>
<reference evidence="3 4" key="2">
    <citation type="submission" date="2025-04" db="UniProtKB">
        <authorList>
            <consortium name="RefSeq"/>
        </authorList>
    </citation>
    <scope>IDENTIFICATION</scope>
    <source>
        <tissue evidence="3 4">Etiolated seedlings</tissue>
    </source>
</reference>
<dbReference type="KEGG" id="cam:105852179"/>
<evidence type="ECO:0000259" key="1">
    <source>
        <dbReference type="PROSITE" id="PS50191"/>
    </source>
</evidence>
<dbReference type="FunFam" id="3.40.525.10:FF:000008">
    <property type="entry name" value="Phosphatidylinositol transfer protein 3"/>
    <property type="match status" value="1"/>
</dbReference>
<dbReference type="SUPFAM" id="SSF52087">
    <property type="entry name" value="CRAL/TRIO domain"/>
    <property type="match status" value="1"/>
</dbReference>
<accession>A0A1S3E8Q0</accession>
<dbReference type="PANTHER" id="PTHR45824:SF8">
    <property type="entry name" value="CRAL-TRIO LIPID BINDING DOMAIN, CRAL_TRIO DOMAIN-CONTAINING PROTEIN-RELATED"/>
    <property type="match status" value="1"/>
</dbReference>
<dbReference type="SUPFAM" id="SSF46938">
    <property type="entry name" value="CRAL/TRIO N-terminal domain"/>
    <property type="match status" value="1"/>
</dbReference>
<dbReference type="SMART" id="SM00516">
    <property type="entry name" value="SEC14"/>
    <property type="match status" value="1"/>
</dbReference>
<dbReference type="InterPro" id="IPR052578">
    <property type="entry name" value="PI_Transfer_CRAL-TRIO"/>
</dbReference>
<dbReference type="RefSeq" id="XP_012571386.1">
    <property type="nucleotide sequence ID" value="XM_012715932.2"/>
</dbReference>
<dbReference type="GeneID" id="105852179"/>
<organism evidence="2 4">
    <name type="scientific">Cicer arietinum</name>
    <name type="common">Chickpea</name>
    <name type="synonym">Garbanzo</name>
    <dbReference type="NCBI Taxonomy" id="3827"/>
    <lineage>
        <taxon>Eukaryota</taxon>
        <taxon>Viridiplantae</taxon>
        <taxon>Streptophyta</taxon>
        <taxon>Embryophyta</taxon>
        <taxon>Tracheophyta</taxon>
        <taxon>Spermatophyta</taxon>
        <taxon>Magnoliopsida</taxon>
        <taxon>eudicotyledons</taxon>
        <taxon>Gunneridae</taxon>
        <taxon>Pentapetalae</taxon>
        <taxon>rosids</taxon>
        <taxon>fabids</taxon>
        <taxon>Fabales</taxon>
        <taxon>Fabaceae</taxon>
        <taxon>Papilionoideae</taxon>
        <taxon>50 kb inversion clade</taxon>
        <taxon>NPAAA clade</taxon>
        <taxon>Hologalegina</taxon>
        <taxon>IRL clade</taxon>
        <taxon>Cicereae</taxon>
        <taxon>Cicer</taxon>
    </lineage>
</organism>
<dbReference type="GO" id="GO:0008526">
    <property type="term" value="F:phosphatidylinositol transfer activity"/>
    <property type="evidence" value="ECO:0007669"/>
    <property type="project" value="TreeGrafter"/>
</dbReference>
<feature type="domain" description="CRAL-TRIO" evidence="1">
    <location>
        <begin position="88"/>
        <end position="251"/>
    </location>
</feature>
<dbReference type="InterPro" id="IPR036273">
    <property type="entry name" value="CRAL/TRIO_N_dom_sf"/>
</dbReference>
<reference evidence="2" key="1">
    <citation type="journal article" date="2013" name="Nat. Biotechnol.">
        <title>Draft genome sequence of chickpea (Cicer arietinum) provides a resource for trait improvement.</title>
        <authorList>
            <person name="Varshney R.K."/>
            <person name="Song C."/>
            <person name="Saxena R.K."/>
            <person name="Azam S."/>
            <person name="Yu S."/>
            <person name="Sharpe A.G."/>
            <person name="Cannon S."/>
            <person name="Baek J."/>
            <person name="Rosen B.D."/>
            <person name="Tar'an B."/>
            <person name="Millan T."/>
            <person name="Zhang X."/>
            <person name="Ramsay L.D."/>
            <person name="Iwata A."/>
            <person name="Wang Y."/>
            <person name="Nelson W."/>
            <person name="Farmer A.D."/>
            <person name="Gaur P.M."/>
            <person name="Soderlund C."/>
            <person name="Penmetsa R.V."/>
            <person name="Xu C."/>
            <person name="Bharti A.K."/>
            <person name="He W."/>
            <person name="Winter P."/>
            <person name="Zhao S."/>
            <person name="Hane J.K."/>
            <person name="Carrasquilla-Garcia N."/>
            <person name="Condie J.A."/>
            <person name="Upadhyaya H.D."/>
            <person name="Luo M.C."/>
            <person name="Thudi M."/>
            <person name="Gowda C.L."/>
            <person name="Singh N.P."/>
            <person name="Lichtenzveig J."/>
            <person name="Gali K.K."/>
            <person name="Rubio J."/>
            <person name="Nadarajan N."/>
            <person name="Dolezel J."/>
            <person name="Bansal K.C."/>
            <person name="Xu X."/>
            <person name="Edwards D."/>
            <person name="Zhang G."/>
            <person name="Kahl G."/>
            <person name="Gil J."/>
            <person name="Singh K.B."/>
            <person name="Datta S.K."/>
            <person name="Jackson S.A."/>
            <person name="Wang J."/>
            <person name="Cook D.R."/>
        </authorList>
    </citation>
    <scope>NUCLEOTIDE SEQUENCE [LARGE SCALE GENOMIC DNA]</scope>
    <source>
        <strain evidence="2">cv. CDC Frontier</strain>
    </source>
</reference>
<dbReference type="PANTHER" id="PTHR45824">
    <property type="entry name" value="GH16843P"/>
    <property type="match status" value="1"/>
</dbReference>
<keyword evidence="2" id="KW-1185">Reference proteome</keyword>
<dbReference type="OrthoDB" id="75724at2759"/>
<dbReference type="AlphaFoldDB" id="A0A1S3E8Q0"/>
<evidence type="ECO:0000313" key="2">
    <source>
        <dbReference type="Proteomes" id="UP000087171"/>
    </source>
</evidence>
<dbReference type="Pfam" id="PF00650">
    <property type="entry name" value="CRAL_TRIO"/>
    <property type="match status" value="1"/>
</dbReference>
<evidence type="ECO:0000313" key="4">
    <source>
        <dbReference type="RefSeq" id="XP_012571386.1"/>
    </source>
</evidence>
<dbReference type="Gene3D" id="3.40.525.10">
    <property type="entry name" value="CRAL-TRIO lipid binding domain"/>
    <property type="match status" value="1"/>
</dbReference>
<dbReference type="InterPro" id="IPR001251">
    <property type="entry name" value="CRAL-TRIO_dom"/>
</dbReference>
<protein>
    <submittedName>
        <fullName evidence="3 4">Phosphatidylinositol transfer protein 3-like</fullName>
    </submittedName>
</protein>
<dbReference type="RefSeq" id="XP_012571385.1">
    <property type="nucleotide sequence ID" value="XM_012715931.2"/>
</dbReference>
<name>A0A1S3E8Q0_CICAR</name>
<dbReference type="Proteomes" id="UP000087171">
    <property type="component" value="Chromosome Ca5"/>
</dbReference>
<dbReference type="PROSITE" id="PS50191">
    <property type="entry name" value="CRAL_TRIO"/>
    <property type="match status" value="1"/>
</dbReference>
<sequence length="306" mass="35658">MSEEMKKIASDDGHEKVLALSLSPEQRAKIIEVRKLIGTLSDKASVYCSDASISRYLKSQNWNVKKASQMLKLSLKWRHEYKPEEISWDEVSDEAETGKIYRPNYYDKHGRPVLIMRTNRQRSKSLKEEIKHFVYCMENAILNLPPNQEEVVWLVDFHGFNLSNISFKMTREVSHILQKYYPQRLGLAIMYDAPKIFQPFFSMVKVLLDPETCNKVKFVYSNDGNTKKIMEDLFDMDQLEQAFGGNDDTEFDTNKYAKRMRDDDNKMYSLWTQANSVSFVSHNIPSTDVFGADMVNRRDKKGIAIE</sequence>
<dbReference type="InterPro" id="IPR036865">
    <property type="entry name" value="CRAL-TRIO_dom_sf"/>
</dbReference>